<dbReference type="SUPFAM" id="SSF53383">
    <property type="entry name" value="PLP-dependent transferases"/>
    <property type="match status" value="1"/>
</dbReference>
<keyword evidence="3" id="KW-0808">Transferase</keyword>
<dbReference type="InterPro" id="IPR015422">
    <property type="entry name" value="PyrdxlP-dep_Trfase_small"/>
</dbReference>
<dbReference type="InterPro" id="IPR054542">
    <property type="entry name" value="Cys_met_metab_PP"/>
</dbReference>
<dbReference type="PIRSF" id="PIRSF001434">
    <property type="entry name" value="CGS"/>
    <property type="match status" value="1"/>
</dbReference>
<dbReference type="InterPro" id="IPR000277">
    <property type="entry name" value="Cys/Met-Metab_PyrdxlP-dep_enz"/>
</dbReference>
<dbReference type="GO" id="GO:0019346">
    <property type="term" value="P:transsulfuration"/>
    <property type="evidence" value="ECO:0007669"/>
    <property type="project" value="InterPro"/>
</dbReference>
<dbReference type="InterPro" id="IPR015424">
    <property type="entry name" value="PyrdxlP-dep_Trfase"/>
</dbReference>
<evidence type="ECO:0000256" key="2">
    <source>
        <dbReference type="ARBA" id="ARBA00009077"/>
    </source>
</evidence>
<dbReference type="AlphaFoldDB" id="A0A7S4JBP9"/>
<dbReference type="GO" id="GO:0030170">
    <property type="term" value="F:pyridoxal phosphate binding"/>
    <property type="evidence" value="ECO:0007669"/>
    <property type="project" value="InterPro"/>
</dbReference>
<keyword evidence="4 5" id="KW-0663">Pyridoxal phosphate</keyword>
<dbReference type="Pfam" id="PF01053">
    <property type="entry name" value="Cys_Met_Meta_PP"/>
    <property type="match status" value="1"/>
</dbReference>
<dbReference type="GO" id="GO:0006535">
    <property type="term" value="P:cysteine biosynthetic process from serine"/>
    <property type="evidence" value="ECO:0007669"/>
    <property type="project" value="TreeGrafter"/>
</dbReference>
<organism evidence="7">
    <name type="scientific">Odontella aurita</name>
    <dbReference type="NCBI Taxonomy" id="265563"/>
    <lineage>
        <taxon>Eukaryota</taxon>
        <taxon>Sar</taxon>
        <taxon>Stramenopiles</taxon>
        <taxon>Ochrophyta</taxon>
        <taxon>Bacillariophyta</taxon>
        <taxon>Mediophyceae</taxon>
        <taxon>Biddulphiophycidae</taxon>
        <taxon>Eupodiscales</taxon>
        <taxon>Odontellaceae</taxon>
        <taxon>Odontella</taxon>
    </lineage>
</organism>
<dbReference type="EMBL" id="HBKQ01037005">
    <property type="protein sequence ID" value="CAE2258607.1"/>
    <property type="molecule type" value="Transcribed_RNA"/>
</dbReference>
<sequence>MFNNLLPQLGIEVRFVDMNEPDAFANAVDDNTRAFFCESVTNPSLEIADIERIAQEARGAGLPLIVDSTFSTPYLCKPFEFGADIITNSLTKWIGGHGACLGGIIVDKGTFDWGAGKHPLFDVPDTSYGGEDGLRWGHDLPEALAPLAFKLRALTVPLRNFGGCLSADNAWIIIQGIETLSLRMERHCENALAVAEHLESHPKVAWVRYPGMPHDPQYDNAQKYLRGKGGSMVVFGIDSDDPLKAGQQFIDNLELFSHVANVGDCKSLAIHPATTTHSQLRESEQRAAGVSPDLVRLSIGVEDVDDIIKDLDDTLEKVA</sequence>
<dbReference type="Gene3D" id="3.40.640.10">
    <property type="entry name" value="Type I PLP-dependent aspartate aminotransferase-like (Major domain)"/>
    <property type="match status" value="1"/>
</dbReference>
<evidence type="ECO:0000256" key="5">
    <source>
        <dbReference type="PIRSR" id="PIRSR001434-2"/>
    </source>
</evidence>
<dbReference type="PANTHER" id="PTHR43797:SF2">
    <property type="entry name" value="HOMOCYSTEINE_CYSTEINE SYNTHASE"/>
    <property type="match status" value="1"/>
</dbReference>
<gene>
    <name evidence="7" type="ORF">OAUR00152_LOCUS25521</name>
</gene>
<dbReference type="GO" id="GO:0005737">
    <property type="term" value="C:cytoplasm"/>
    <property type="evidence" value="ECO:0007669"/>
    <property type="project" value="TreeGrafter"/>
</dbReference>
<dbReference type="GO" id="GO:0003961">
    <property type="term" value="F:O-acetylhomoserine aminocarboxypropyltransferase activity"/>
    <property type="evidence" value="ECO:0007669"/>
    <property type="project" value="TreeGrafter"/>
</dbReference>
<evidence type="ECO:0000256" key="1">
    <source>
        <dbReference type="ARBA" id="ARBA00001933"/>
    </source>
</evidence>
<name>A0A7S4JBP9_9STRA</name>
<feature type="modified residue" description="N6-(pyridoxal phosphate)lysine" evidence="5">
    <location>
        <position position="92"/>
    </location>
</feature>
<dbReference type="InterPro" id="IPR006235">
    <property type="entry name" value="OAc-hSer/O-AcSer_sulfhydrylase"/>
</dbReference>
<reference evidence="7" key="1">
    <citation type="submission" date="2021-01" db="EMBL/GenBank/DDBJ databases">
        <authorList>
            <person name="Corre E."/>
            <person name="Pelletier E."/>
            <person name="Niang G."/>
            <person name="Scheremetjew M."/>
            <person name="Finn R."/>
            <person name="Kale V."/>
            <person name="Holt S."/>
            <person name="Cochrane G."/>
            <person name="Meng A."/>
            <person name="Brown T."/>
            <person name="Cohen L."/>
        </authorList>
    </citation>
    <scope>NUCLEOTIDE SEQUENCE</scope>
    <source>
        <strain evidence="7">Isolate 1302-5</strain>
    </source>
</reference>
<evidence type="ECO:0000256" key="3">
    <source>
        <dbReference type="ARBA" id="ARBA00022679"/>
    </source>
</evidence>
<evidence type="ECO:0008006" key="8">
    <source>
        <dbReference type="Google" id="ProtNLM"/>
    </source>
</evidence>
<comment type="similarity">
    <text evidence="2 6">Belongs to the trans-sulfuration enzymes family.</text>
</comment>
<dbReference type="GO" id="GO:0071269">
    <property type="term" value="P:L-homocysteine biosynthetic process"/>
    <property type="evidence" value="ECO:0007669"/>
    <property type="project" value="TreeGrafter"/>
</dbReference>
<dbReference type="PROSITE" id="PS00868">
    <property type="entry name" value="CYS_MET_METAB_PP"/>
    <property type="match status" value="1"/>
</dbReference>
<evidence type="ECO:0000313" key="7">
    <source>
        <dbReference type="EMBL" id="CAE2258607.1"/>
    </source>
</evidence>
<comment type="cofactor">
    <cofactor evidence="1 6">
        <name>pyridoxal 5'-phosphate</name>
        <dbReference type="ChEBI" id="CHEBI:597326"/>
    </cofactor>
</comment>
<dbReference type="Gene3D" id="3.90.1150.10">
    <property type="entry name" value="Aspartate Aminotransferase, domain 1"/>
    <property type="match status" value="1"/>
</dbReference>
<dbReference type="GO" id="GO:0004124">
    <property type="term" value="F:cysteine synthase activity"/>
    <property type="evidence" value="ECO:0007669"/>
    <property type="project" value="TreeGrafter"/>
</dbReference>
<dbReference type="PANTHER" id="PTHR43797">
    <property type="entry name" value="HOMOCYSTEINE/CYSTEINE SYNTHASE"/>
    <property type="match status" value="1"/>
</dbReference>
<evidence type="ECO:0000256" key="6">
    <source>
        <dbReference type="RuleBase" id="RU362118"/>
    </source>
</evidence>
<evidence type="ECO:0000256" key="4">
    <source>
        <dbReference type="ARBA" id="ARBA00022898"/>
    </source>
</evidence>
<dbReference type="InterPro" id="IPR015421">
    <property type="entry name" value="PyrdxlP-dep_Trfase_major"/>
</dbReference>
<proteinExistence type="inferred from homology"/>
<protein>
    <recommendedName>
        <fullName evidence="8">O-acetylhomoserine aminocarboxypropyltransferase</fullName>
    </recommendedName>
</protein>
<accession>A0A7S4JBP9</accession>